<dbReference type="InterPro" id="IPR052727">
    <property type="entry name" value="Rab4/Rab5_effector"/>
</dbReference>
<proteinExistence type="predicted"/>
<dbReference type="PANTHER" id="PTHR13510">
    <property type="entry name" value="FYVE-FINGER-CONTAINING RAB5 EFFECTOR PROTEIN RABENOSYN-5-RELATED"/>
    <property type="match status" value="1"/>
</dbReference>
<sequence length="424" mass="47830">MNANQAAACHHRHGLPSTSKLSQRYDTGHNGTILCTQEHKKLFRAVKMASRGSPFEPLQLTDEQENQYYDRAFQLLDRSLRSFDEERGEGERGRRHHSKLDSNRWKRLKTQANASFYVEHSSRTHGDDVAIAGGMENAVVCLTAGTIRAELDEVMLGLKALDTNSISYRTELPGNHPVDCAVLAELLGPKEVDPFRFLGVTWLLYENSWPIKAMLRPRDLLTLTATGTMTRENGDRVGYEVVQPVRLPQCPLLSGTVRNNVMYAAIFRQQEPGVVDVYIPTYVETQSAFLDKVVTSVTWKATLVFWDAPQLAEMKKLQWCIANCRAERQKQQQTSASGCRRCSGGRKMLKHFSGMEKNPCVLCETPLCSDCRVERTLKVPAENSGRLKDHVVGVCLPCVMFVRQLCPTEIAMLNRQQRRATAIM</sequence>
<dbReference type="Proteomes" id="UP000694044">
    <property type="component" value="Unassembled WGS sequence"/>
</dbReference>
<feature type="region of interest" description="Disordered" evidence="1">
    <location>
        <begin position="1"/>
        <end position="23"/>
    </location>
</feature>
<keyword evidence="3" id="KW-1185">Reference proteome</keyword>
<reference evidence="2" key="1">
    <citation type="submission" date="2021-02" db="EMBL/GenBank/DDBJ databases">
        <authorList>
            <person name="Palmer J.M."/>
        </authorList>
    </citation>
    <scope>NUCLEOTIDE SEQUENCE</scope>
    <source>
        <strain evidence="2">SCRP734</strain>
    </source>
</reference>
<name>A0A8T1VN60_9STRA</name>
<dbReference type="OrthoDB" id="96206at2759"/>
<dbReference type="PANTHER" id="PTHR13510:SF44">
    <property type="entry name" value="RABENOSYN-5"/>
    <property type="match status" value="1"/>
</dbReference>
<organism evidence="2 3">
    <name type="scientific">Phytophthora pseudosyringae</name>
    <dbReference type="NCBI Taxonomy" id="221518"/>
    <lineage>
        <taxon>Eukaryota</taxon>
        <taxon>Sar</taxon>
        <taxon>Stramenopiles</taxon>
        <taxon>Oomycota</taxon>
        <taxon>Peronosporomycetes</taxon>
        <taxon>Peronosporales</taxon>
        <taxon>Peronosporaceae</taxon>
        <taxon>Phytophthora</taxon>
    </lineage>
</organism>
<evidence type="ECO:0008006" key="4">
    <source>
        <dbReference type="Google" id="ProtNLM"/>
    </source>
</evidence>
<comment type="caution">
    <text evidence="2">The sequence shown here is derived from an EMBL/GenBank/DDBJ whole genome shotgun (WGS) entry which is preliminary data.</text>
</comment>
<evidence type="ECO:0000256" key="1">
    <source>
        <dbReference type="SAM" id="MobiDB-lite"/>
    </source>
</evidence>
<accession>A0A8T1VN60</accession>
<gene>
    <name evidence="2" type="ORF">PHYPSEUDO_005803</name>
</gene>
<protein>
    <recommendedName>
        <fullName evidence="4">FYVE-type domain-containing protein</fullName>
    </recommendedName>
</protein>
<evidence type="ECO:0000313" key="3">
    <source>
        <dbReference type="Proteomes" id="UP000694044"/>
    </source>
</evidence>
<evidence type="ECO:0000313" key="2">
    <source>
        <dbReference type="EMBL" id="KAG7381599.1"/>
    </source>
</evidence>
<dbReference type="AlphaFoldDB" id="A0A8T1VN60"/>
<dbReference type="EMBL" id="JAGDFM010000238">
    <property type="protein sequence ID" value="KAG7381599.1"/>
    <property type="molecule type" value="Genomic_DNA"/>
</dbReference>